<evidence type="ECO:0000313" key="1">
    <source>
        <dbReference type="EMBL" id="OQR84707.1"/>
    </source>
</evidence>
<reference evidence="1 2" key="1">
    <citation type="journal article" date="2014" name="Genome Biol. Evol.">
        <title>The secreted proteins of Achlya hypogyna and Thraustotheca clavata identify the ancestral oomycete secretome and reveal gene acquisitions by horizontal gene transfer.</title>
        <authorList>
            <person name="Misner I."/>
            <person name="Blouin N."/>
            <person name="Leonard G."/>
            <person name="Richards T.A."/>
            <person name="Lane C.E."/>
        </authorList>
    </citation>
    <scope>NUCLEOTIDE SEQUENCE [LARGE SCALE GENOMIC DNA]</scope>
    <source>
        <strain evidence="1 2">ATCC 34112</strain>
    </source>
</reference>
<organism evidence="1 2">
    <name type="scientific">Thraustotheca clavata</name>
    <dbReference type="NCBI Taxonomy" id="74557"/>
    <lineage>
        <taxon>Eukaryota</taxon>
        <taxon>Sar</taxon>
        <taxon>Stramenopiles</taxon>
        <taxon>Oomycota</taxon>
        <taxon>Saprolegniomycetes</taxon>
        <taxon>Saprolegniales</taxon>
        <taxon>Achlyaceae</taxon>
        <taxon>Thraustotheca</taxon>
    </lineage>
</organism>
<keyword evidence="2" id="KW-1185">Reference proteome</keyword>
<gene>
    <name evidence="1" type="ORF">THRCLA_23067</name>
</gene>
<comment type="caution">
    <text evidence="1">The sequence shown here is derived from an EMBL/GenBank/DDBJ whole genome shotgun (WGS) entry which is preliminary data.</text>
</comment>
<dbReference type="Proteomes" id="UP000243217">
    <property type="component" value="Unassembled WGS sequence"/>
</dbReference>
<dbReference type="EMBL" id="JNBS01003942">
    <property type="protein sequence ID" value="OQR84707.1"/>
    <property type="molecule type" value="Genomic_DNA"/>
</dbReference>
<dbReference type="InterPro" id="IPR025533">
    <property type="entry name" value="DUF4419"/>
</dbReference>
<dbReference type="Pfam" id="PF14388">
    <property type="entry name" value="DUF4419"/>
    <property type="match status" value="1"/>
</dbReference>
<sequence length="61" mass="7045">MSGWVTMLGRVLDEFQRICHYIEGHSGPSCICGWISVFCIFKEDMGAIPQDSHQFNCFMRE</sequence>
<protein>
    <submittedName>
        <fullName evidence="1">Uncharacterized protein</fullName>
    </submittedName>
</protein>
<dbReference type="AlphaFoldDB" id="A0A1V9YGD0"/>
<accession>A0A1V9YGD0</accession>
<proteinExistence type="predicted"/>
<evidence type="ECO:0000313" key="2">
    <source>
        <dbReference type="Proteomes" id="UP000243217"/>
    </source>
</evidence>
<name>A0A1V9YGD0_9STRA</name>